<dbReference type="Proteomes" id="UP000053369">
    <property type="component" value="Unassembled WGS sequence"/>
</dbReference>
<evidence type="ECO:0000256" key="1">
    <source>
        <dbReference type="SAM" id="MobiDB-lite"/>
    </source>
</evidence>
<feature type="non-terminal residue" evidence="2">
    <location>
        <position position="1"/>
    </location>
</feature>
<proteinExistence type="predicted"/>
<gene>
    <name evidence="2" type="ORF">N332_02411</name>
</gene>
<feature type="non-terminal residue" evidence="2">
    <location>
        <position position="137"/>
    </location>
</feature>
<dbReference type="GO" id="GO:0030198">
    <property type="term" value="P:extracellular matrix organization"/>
    <property type="evidence" value="ECO:0007669"/>
    <property type="project" value="InterPro"/>
</dbReference>
<feature type="compositionally biased region" description="Acidic residues" evidence="1">
    <location>
        <begin position="127"/>
        <end position="137"/>
    </location>
</feature>
<dbReference type="PANTHER" id="PTHR23400">
    <property type="entry name" value="DENTIN MATRIX ACIDIC PHOSPHOPROTEIN 1"/>
    <property type="match status" value="1"/>
</dbReference>
<reference evidence="2 3" key="1">
    <citation type="submission" date="2014-04" db="EMBL/GenBank/DDBJ databases">
        <title>Genome evolution of avian class.</title>
        <authorList>
            <person name="Zhang G."/>
            <person name="Li C."/>
        </authorList>
    </citation>
    <scope>NUCLEOTIDE SEQUENCE [LARGE SCALE GENOMIC DNA]</scope>
    <source>
        <strain evidence="2">BGI_N332</strain>
    </source>
</reference>
<dbReference type="InterPro" id="IPR009889">
    <property type="entry name" value="DMP1"/>
</dbReference>
<evidence type="ECO:0000313" key="3">
    <source>
        <dbReference type="Proteomes" id="UP000053369"/>
    </source>
</evidence>
<sequence>EGQEDWESVEDRSAPSAPKKDTVKESREDGNDSASDEDMLSTSAESQSASPEDTDSQEDDAGEDSRSMESNNSESQEDGDDDDEESHSQEDATRESSSHRDDSSLQSLESGSRKRRPGAYRNKPAVDYDDNDCQDAY</sequence>
<name>A0A091RXM8_9AVES</name>
<organism evidence="2 3">
    <name type="scientific">Mesitornis unicolor</name>
    <name type="common">brown roatelo</name>
    <dbReference type="NCBI Taxonomy" id="54374"/>
    <lineage>
        <taxon>Eukaryota</taxon>
        <taxon>Metazoa</taxon>
        <taxon>Chordata</taxon>
        <taxon>Craniata</taxon>
        <taxon>Vertebrata</taxon>
        <taxon>Euteleostomi</taxon>
        <taxon>Archelosauria</taxon>
        <taxon>Archosauria</taxon>
        <taxon>Dinosauria</taxon>
        <taxon>Saurischia</taxon>
        <taxon>Theropoda</taxon>
        <taxon>Coelurosauria</taxon>
        <taxon>Aves</taxon>
        <taxon>Neognathae</taxon>
        <taxon>Neoaves</taxon>
        <taxon>Columbimorphae</taxon>
        <taxon>Mesitornithiformes</taxon>
        <taxon>Mesitornithidae</taxon>
        <taxon>Mesitornis</taxon>
    </lineage>
</organism>
<dbReference type="GO" id="GO:0031012">
    <property type="term" value="C:extracellular matrix"/>
    <property type="evidence" value="ECO:0007669"/>
    <property type="project" value="TreeGrafter"/>
</dbReference>
<feature type="compositionally biased region" description="Polar residues" evidence="1">
    <location>
        <begin position="40"/>
        <end position="51"/>
    </location>
</feature>
<protein>
    <recommendedName>
        <fullName evidence="4">Dentin matrix acidic phosphoprotein 1</fullName>
    </recommendedName>
</protein>
<dbReference type="PANTHER" id="PTHR23400:SF0">
    <property type="entry name" value="DENTIN MATRIX ACIDIC PHOSPHOPROTEIN 1"/>
    <property type="match status" value="1"/>
</dbReference>
<accession>A0A091RXM8</accession>
<feature type="region of interest" description="Disordered" evidence="1">
    <location>
        <begin position="1"/>
        <end position="137"/>
    </location>
</feature>
<evidence type="ECO:0000313" key="2">
    <source>
        <dbReference type="EMBL" id="KFQ33152.1"/>
    </source>
</evidence>
<feature type="compositionally biased region" description="Acidic residues" evidence="1">
    <location>
        <begin position="52"/>
        <end position="62"/>
    </location>
</feature>
<dbReference type="GO" id="GO:0050840">
    <property type="term" value="F:extracellular matrix binding"/>
    <property type="evidence" value="ECO:0007669"/>
    <property type="project" value="TreeGrafter"/>
</dbReference>
<feature type="compositionally biased region" description="Basic and acidic residues" evidence="1">
    <location>
        <begin position="86"/>
        <end position="103"/>
    </location>
</feature>
<feature type="compositionally biased region" description="Acidic residues" evidence="1">
    <location>
        <begin position="75"/>
        <end position="85"/>
    </location>
</feature>
<evidence type="ECO:0008006" key="4">
    <source>
        <dbReference type="Google" id="ProtNLM"/>
    </source>
</evidence>
<dbReference type="Pfam" id="PF07263">
    <property type="entry name" value="DMP1"/>
    <property type="match status" value="1"/>
</dbReference>
<feature type="compositionally biased region" description="Basic and acidic residues" evidence="1">
    <location>
        <begin position="9"/>
        <end position="30"/>
    </location>
</feature>
<dbReference type="AlphaFoldDB" id="A0A091RXM8"/>
<dbReference type="EMBL" id="KK807537">
    <property type="protein sequence ID" value="KFQ33152.1"/>
    <property type="molecule type" value="Genomic_DNA"/>
</dbReference>
<keyword evidence="3" id="KW-1185">Reference proteome</keyword>
<dbReference type="GO" id="GO:0001503">
    <property type="term" value="P:ossification"/>
    <property type="evidence" value="ECO:0007669"/>
    <property type="project" value="InterPro"/>
</dbReference>